<accession>A0ABD1CBT6</accession>
<feature type="region of interest" description="Disordered" evidence="1">
    <location>
        <begin position="206"/>
        <end position="251"/>
    </location>
</feature>
<feature type="compositionally biased region" description="Low complexity" evidence="1">
    <location>
        <begin position="26"/>
        <end position="53"/>
    </location>
</feature>
<feature type="region of interest" description="Disordered" evidence="1">
    <location>
        <begin position="21"/>
        <end position="101"/>
    </location>
</feature>
<dbReference type="Proteomes" id="UP001562425">
    <property type="component" value="Unassembled WGS sequence"/>
</dbReference>
<proteinExistence type="predicted"/>
<evidence type="ECO:0000313" key="2">
    <source>
        <dbReference type="EMBL" id="KAL1373814.1"/>
    </source>
</evidence>
<name>A0ABD1CBT6_CULPP</name>
<evidence type="ECO:0000256" key="1">
    <source>
        <dbReference type="SAM" id="MobiDB-lite"/>
    </source>
</evidence>
<sequence>MVTTIKITCDGVFIQSNSYLANRQRSSAASSPASSSSSPGVGPGSDQGSSSGGEADQEDQMSGFNGGGGPTKGDQRDGNNNRDYGDPRSTNNSFQKIARRRYQSEEVLSRYQKISEGSDGSSSSDMVAESDDQFTISFLNTPRGQSGKSLLNQKFIVYNSKKPKPSIVLQQSGGYHPSQYRQFLNGRLKPAFSTSVLTSPSLINAAASGSRPATATPPPGSVSSLSSPSSGFASASPTPTLLAPASNLANM</sequence>
<keyword evidence="3" id="KW-1185">Reference proteome</keyword>
<feature type="compositionally biased region" description="Basic and acidic residues" evidence="1">
    <location>
        <begin position="73"/>
        <end position="86"/>
    </location>
</feature>
<feature type="compositionally biased region" description="Low complexity" evidence="1">
    <location>
        <begin position="221"/>
        <end position="239"/>
    </location>
</feature>
<protein>
    <submittedName>
        <fullName evidence="2">Uncharacterized protein</fullName>
    </submittedName>
</protein>
<dbReference type="AlphaFoldDB" id="A0ABD1CBT6"/>
<gene>
    <name evidence="2" type="ORF">pipiens_018433</name>
</gene>
<comment type="caution">
    <text evidence="2">The sequence shown here is derived from an EMBL/GenBank/DDBJ whole genome shotgun (WGS) entry which is preliminary data.</text>
</comment>
<reference evidence="2 3" key="1">
    <citation type="submission" date="2024-05" db="EMBL/GenBank/DDBJ databases">
        <title>Culex pipiens pipiens assembly and annotation.</title>
        <authorList>
            <person name="Alout H."/>
            <person name="Durand T."/>
        </authorList>
    </citation>
    <scope>NUCLEOTIDE SEQUENCE [LARGE SCALE GENOMIC DNA]</scope>
    <source>
        <strain evidence="2">HA-2024</strain>
        <tissue evidence="2">Whole body</tissue>
    </source>
</reference>
<evidence type="ECO:0000313" key="3">
    <source>
        <dbReference type="Proteomes" id="UP001562425"/>
    </source>
</evidence>
<organism evidence="2 3">
    <name type="scientific">Culex pipiens pipiens</name>
    <name type="common">Northern house mosquito</name>
    <dbReference type="NCBI Taxonomy" id="38569"/>
    <lineage>
        <taxon>Eukaryota</taxon>
        <taxon>Metazoa</taxon>
        <taxon>Ecdysozoa</taxon>
        <taxon>Arthropoda</taxon>
        <taxon>Hexapoda</taxon>
        <taxon>Insecta</taxon>
        <taxon>Pterygota</taxon>
        <taxon>Neoptera</taxon>
        <taxon>Endopterygota</taxon>
        <taxon>Diptera</taxon>
        <taxon>Nematocera</taxon>
        <taxon>Culicoidea</taxon>
        <taxon>Culicidae</taxon>
        <taxon>Culicinae</taxon>
        <taxon>Culicini</taxon>
        <taxon>Culex</taxon>
        <taxon>Culex</taxon>
    </lineage>
</organism>
<dbReference type="EMBL" id="JBEHCU010013950">
    <property type="protein sequence ID" value="KAL1373814.1"/>
    <property type="molecule type" value="Genomic_DNA"/>
</dbReference>